<sequence length="536" mass="59461">MSQASTERKTIWLNDAKPSKFSQILDHANQIAVRWLVPVLLFVLWWFASNQQWMPAQILPTPQATWQTFLDLSANDLWWQLGISLERFAFGLLLGVLGGVSLGILLGYSRTAEQYISGTFYALVIIPTLAWLPLLMIWLGIENALKIFIIFKATMVPIAIHTQAGVRDIQPKLKEMAAILQFSKKDLILKLLLPATLPYFFTGLRLAMAAGWTTLIAVELLASSEGIGYLMVVGRQLFQLDIVFVTIILIGLVGIFFDLLLQWLERKFVFWPHAALSAHAVEKKSRSHAFKPWIIPASLLLLWFVSTAFHWISADVLPTPVAVWQALSVGIADGSLVTAMHHSLYRALLGLVIGGSIGVVTGILLGLFKPLEDLFAPTLNTLRLIAIFAWIPLITAWFGLGDLSKTVFISIATFFPMFIASWKGMSNVPKQLDEASDILRLSLPQRLEILILPSIAPSVFAGFRLALLYSWMASFGAEYLMGSGIGIGSYMMAAQQHFEMDRVIAATILVAVLGAILAWLGKITENRATAWRKNEG</sequence>
<dbReference type="SUPFAM" id="SSF161098">
    <property type="entry name" value="MetI-like"/>
    <property type="match status" value="2"/>
</dbReference>
<comment type="similarity">
    <text evidence="7">Belongs to the binding-protein-dependent transport system permease family.</text>
</comment>
<keyword evidence="2 7" id="KW-0813">Transport</keyword>
<name>A0A1Z9Z0A4_9GAMM</name>
<dbReference type="GO" id="GO:0042918">
    <property type="term" value="P:alkanesulfonate transmembrane transport"/>
    <property type="evidence" value="ECO:0007669"/>
    <property type="project" value="UniProtKB-ARBA"/>
</dbReference>
<dbReference type="PANTHER" id="PTHR30151">
    <property type="entry name" value="ALKANE SULFONATE ABC TRANSPORTER-RELATED, MEMBRANE SUBUNIT"/>
    <property type="match status" value="1"/>
</dbReference>
<dbReference type="PANTHER" id="PTHR30151:SF38">
    <property type="entry name" value="ALIPHATIC SULFONATES TRANSPORT PERMEASE PROTEIN SSUC-RELATED"/>
    <property type="match status" value="1"/>
</dbReference>
<feature type="transmembrane region" description="Helical" evidence="7">
    <location>
        <begin position="380"/>
        <end position="400"/>
    </location>
</feature>
<feature type="domain" description="ABC transmembrane type-1" evidence="8">
    <location>
        <begin position="81"/>
        <end position="261"/>
    </location>
</feature>
<dbReference type="CDD" id="cd06261">
    <property type="entry name" value="TM_PBP2"/>
    <property type="match status" value="1"/>
</dbReference>
<evidence type="ECO:0000259" key="8">
    <source>
        <dbReference type="PROSITE" id="PS50928"/>
    </source>
</evidence>
<keyword evidence="3" id="KW-1003">Cell membrane</keyword>
<evidence type="ECO:0000313" key="9">
    <source>
        <dbReference type="EMBL" id="OUY07857.1"/>
    </source>
</evidence>
<feature type="transmembrane region" description="Helical" evidence="7">
    <location>
        <begin position="31"/>
        <end position="48"/>
    </location>
</feature>
<dbReference type="PROSITE" id="PS50928">
    <property type="entry name" value="ABC_TM1"/>
    <property type="match status" value="2"/>
</dbReference>
<dbReference type="Gene3D" id="1.10.3720.10">
    <property type="entry name" value="MetI-like"/>
    <property type="match status" value="2"/>
</dbReference>
<dbReference type="Pfam" id="PF00528">
    <property type="entry name" value="BPD_transp_1"/>
    <property type="match status" value="2"/>
</dbReference>
<evidence type="ECO:0000256" key="2">
    <source>
        <dbReference type="ARBA" id="ARBA00022448"/>
    </source>
</evidence>
<proteinExistence type="inferred from homology"/>
<evidence type="ECO:0000313" key="10">
    <source>
        <dbReference type="Proteomes" id="UP000196536"/>
    </source>
</evidence>
<feature type="transmembrane region" description="Helical" evidence="7">
    <location>
        <begin position="503"/>
        <end position="521"/>
    </location>
</feature>
<evidence type="ECO:0000256" key="1">
    <source>
        <dbReference type="ARBA" id="ARBA00004651"/>
    </source>
</evidence>
<evidence type="ECO:0000256" key="7">
    <source>
        <dbReference type="RuleBase" id="RU363032"/>
    </source>
</evidence>
<dbReference type="InterPro" id="IPR035906">
    <property type="entry name" value="MetI-like_sf"/>
</dbReference>
<feature type="transmembrane region" description="Helical" evidence="7">
    <location>
        <begin position="344"/>
        <end position="368"/>
    </location>
</feature>
<feature type="transmembrane region" description="Helical" evidence="7">
    <location>
        <begin position="293"/>
        <end position="312"/>
    </location>
</feature>
<comment type="subcellular location">
    <subcellularLocation>
        <location evidence="1 7">Cell membrane</location>
        <topology evidence="1 7">Multi-pass membrane protein</topology>
    </subcellularLocation>
</comment>
<comment type="caution">
    <text evidence="9">The sequence shown here is derived from an EMBL/GenBank/DDBJ whole genome shotgun (WGS) entry which is preliminary data.</text>
</comment>
<organism evidence="9 10">
    <name type="scientific">Acinetobacter populi</name>
    <dbReference type="NCBI Taxonomy" id="1582270"/>
    <lineage>
        <taxon>Bacteria</taxon>
        <taxon>Pseudomonadati</taxon>
        <taxon>Pseudomonadota</taxon>
        <taxon>Gammaproteobacteria</taxon>
        <taxon>Moraxellales</taxon>
        <taxon>Moraxellaceae</taxon>
        <taxon>Acinetobacter</taxon>
    </lineage>
</organism>
<reference evidence="9 10" key="1">
    <citation type="submission" date="2017-05" db="EMBL/GenBank/DDBJ databases">
        <title>Acinetobacter populi ANC 5415 (= PBJ7), whole genome shotgun sequencing project.</title>
        <authorList>
            <person name="Nemec A."/>
            <person name="Radolfova-Krizova L."/>
        </authorList>
    </citation>
    <scope>NUCLEOTIDE SEQUENCE [LARGE SCALE GENOMIC DNA]</scope>
    <source>
        <strain evidence="9 10">PBJ7</strain>
    </source>
</reference>
<dbReference type="Proteomes" id="UP000196536">
    <property type="component" value="Unassembled WGS sequence"/>
</dbReference>
<feature type="transmembrane region" description="Helical" evidence="7">
    <location>
        <begin position="120"/>
        <end position="141"/>
    </location>
</feature>
<gene>
    <name evidence="9" type="ORF">CAP51_09040</name>
</gene>
<dbReference type="FunFam" id="1.10.3720.10:FF:000003">
    <property type="entry name" value="Aliphatic sulfonate ABC transporter permease"/>
    <property type="match status" value="1"/>
</dbReference>
<accession>A0A1Z9Z0A4</accession>
<keyword evidence="10" id="KW-1185">Reference proteome</keyword>
<keyword evidence="5 7" id="KW-1133">Transmembrane helix</keyword>
<feature type="transmembrane region" description="Helical" evidence="7">
    <location>
        <begin position="147"/>
        <end position="166"/>
    </location>
</feature>
<dbReference type="RefSeq" id="WP_140404422.1">
    <property type="nucleotide sequence ID" value="NZ_NEXX01000002.1"/>
</dbReference>
<evidence type="ECO:0000256" key="6">
    <source>
        <dbReference type="ARBA" id="ARBA00023136"/>
    </source>
</evidence>
<dbReference type="OrthoDB" id="5298727at2"/>
<evidence type="ECO:0000256" key="5">
    <source>
        <dbReference type="ARBA" id="ARBA00022989"/>
    </source>
</evidence>
<evidence type="ECO:0000256" key="4">
    <source>
        <dbReference type="ARBA" id="ARBA00022692"/>
    </source>
</evidence>
<keyword evidence="6 7" id="KW-0472">Membrane</keyword>
<feature type="domain" description="ABC transmembrane type-1" evidence="8">
    <location>
        <begin position="340"/>
        <end position="521"/>
    </location>
</feature>
<feature type="transmembrane region" description="Helical" evidence="7">
    <location>
        <begin position="238"/>
        <end position="261"/>
    </location>
</feature>
<feature type="transmembrane region" description="Helical" evidence="7">
    <location>
        <begin position="187"/>
        <end position="218"/>
    </location>
</feature>
<dbReference type="InterPro" id="IPR000515">
    <property type="entry name" value="MetI-like"/>
</dbReference>
<evidence type="ECO:0000256" key="3">
    <source>
        <dbReference type="ARBA" id="ARBA00022475"/>
    </source>
</evidence>
<dbReference type="AlphaFoldDB" id="A0A1Z9Z0A4"/>
<feature type="transmembrane region" description="Helical" evidence="7">
    <location>
        <begin position="88"/>
        <end position="108"/>
    </location>
</feature>
<feature type="transmembrane region" description="Helical" evidence="7">
    <location>
        <begin position="471"/>
        <end position="491"/>
    </location>
</feature>
<feature type="transmembrane region" description="Helical" evidence="7">
    <location>
        <begin position="406"/>
        <end position="426"/>
    </location>
</feature>
<keyword evidence="4 7" id="KW-0812">Transmembrane</keyword>
<protein>
    <submittedName>
        <fullName evidence="9">ABC transporter permease</fullName>
    </submittedName>
</protein>
<dbReference type="GO" id="GO:0005886">
    <property type="term" value="C:plasma membrane"/>
    <property type="evidence" value="ECO:0007669"/>
    <property type="project" value="UniProtKB-SubCell"/>
</dbReference>
<feature type="transmembrane region" description="Helical" evidence="7">
    <location>
        <begin position="447"/>
        <end position="465"/>
    </location>
</feature>
<dbReference type="EMBL" id="NEXX01000002">
    <property type="protein sequence ID" value="OUY07857.1"/>
    <property type="molecule type" value="Genomic_DNA"/>
</dbReference>